<dbReference type="SMR" id="A0A024VA69"/>
<reference evidence="1 2" key="1">
    <citation type="submission" date="2013-02" db="EMBL/GenBank/DDBJ databases">
        <title>The Genome Annotation of Plasmodium falciparum Vietnam Oak-Knoll (FVO).</title>
        <authorList>
            <consortium name="The Broad Institute Genome Sequencing Platform"/>
            <consortium name="The Broad Institute Genome Sequencing Center for Infectious Disease"/>
            <person name="Neafsey D."/>
            <person name="Hoffman S."/>
            <person name="Volkman S."/>
            <person name="Rosenthal P."/>
            <person name="Walker B."/>
            <person name="Young S.K."/>
            <person name="Zeng Q."/>
            <person name="Gargeya S."/>
            <person name="Fitzgerald M."/>
            <person name="Haas B."/>
            <person name="Abouelleil A."/>
            <person name="Allen A.W."/>
            <person name="Alvarado L."/>
            <person name="Arachchi H.M."/>
            <person name="Berlin A.M."/>
            <person name="Chapman S.B."/>
            <person name="Gainer-Dewar J."/>
            <person name="Goldberg J."/>
            <person name="Griggs A."/>
            <person name="Gujja S."/>
            <person name="Hansen M."/>
            <person name="Howarth C."/>
            <person name="Imamovic A."/>
            <person name="Ireland A."/>
            <person name="Larimer J."/>
            <person name="McCowan C."/>
            <person name="Murphy C."/>
            <person name="Pearson M."/>
            <person name="Poon T.W."/>
            <person name="Priest M."/>
            <person name="Roberts A."/>
            <person name="Saif S."/>
            <person name="Shea T."/>
            <person name="Sisk P."/>
            <person name="Sykes S."/>
            <person name="Wortman J."/>
            <person name="Nusbaum C."/>
            <person name="Birren B."/>
        </authorList>
    </citation>
    <scope>NUCLEOTIDE SEQUENCE [LARGE SCALE GENOMIC DNA]</scope>
    <source>
        <strain evidence="2">Vietnam Oak-Knoll (FVO)</strain>
    </source>
</reference>
<evidence type="ECO:0000313" key="2">
    <source>
        <dbReference type="Proteomes" id="UP000030690"/>
    </source>
</evidence>
<evidence type="ECO:0000313" key="1">
    <source>
        <dbReference type="EMBL" id="ETW19095.1"/>
    </source>
</evidence>
<dbReference type="AlphaFoldDB" id="A0A024VA69"/>
<dbReference type="OrthoDB" id="371729at2759"/>
<name>A0A024VA69_PLAFA</name>
<proteinExistence type="predicted"/>
<reference evidence="1 2" key="2">
    <citation type="submission" date="2013-02" db="EMBL/GenBank/DDBJ databases">
        <title>The Genome Sequence of Plasmodium falciparum Vietnam Oak-Knoll (FVO).</title>
        <authorList>
            <consortium name="The Broad Institute Genome Sequencing Platform"/>
            <consortium name="The Broad Institute Genome Sequencing Center for Infectious Disease"/>
            <person name="Neafsey D."/>
            <person name="Cheeseman I."/>
            <person name="Volkman S."/>
            <person name="Adams J."/>
            <person name="Walker B."/>
            <person name="Young S.K."/>
            <person name="Zeng Q."/>
            <person name="Gargeya S."/>
            <person name="Fitzgerald M."/>
            <person name="Haas B."/>
            <person name="Abouelleil A."/>
            <person name="Alvarado L."/>
            <person name="Arachchi H.M."/>
            <person name="Berlin A.M."/>
            <person name="Chapman S.B."/>
            <person name="Dewar J."/>
            <person name="Goldberg J."/>
            <person name="Griggs A."/>
            <person name="Gujja S."/>
            <person name="Hansen M."/>
            <person name="Howarth C."/>
            <person name="Imamovic A."/>
            <person name="Larimer J."/>
            <person name="McCowan C."/>
            <person name="Murphy C."/>
            <person name="Neiman D."/>
            <person name="Pearson M."/>
            <person name="Priest M."/>
            <person name="Roberts A."/>
            <person name="Saif S."/>
            <person name="Shea T."/>
            <person name="Sisk P."/>
            <person name="Sykes S."/>
            <person name="Wortman J."/>
            <person name="Nusbaum C."/>
            <person name="Birren B."/>
        </authorList>
    </citation>
    <scope>NUCLEOTIDE SEQUENCE [LARGE SCALE GENOMIC DNA]</scope>
    <source>
        <strain evidence="2">Vietnam Oak-Knoll (FVO)</strain>
    </source>
</reference>
<sequence>MNNQKRYEYWPLEEIILPKKIQNVQFCEDIEEDHKNEINANININKIKDELLNTNISLDTCQKHKDYYFNTKNTKNIQNYFFFYDYRKCIYNVDGKIYIQNNPFNILSDNKKRDERLSTNIKVENYNTFEYAYNI</sequence>
<accession>A0A024VA69</accession>
<gene>
    <name evidence="1" type="ORF">PFFVO_01951</name>
</gene>
<dbReference type="Proteomes" id="UP000030690">
    <property type="component" value="Unassembled WGS sequence"/>
</dbReference>
<dbReference type="EMBL" id="KI925073">
    <property type="protein sequence ID" value="ETW19095.1"/>
    <property type="molecule type" value="Genomic_DNA"/>
</dbReference>
<protein>
    <submittedName>
        <fullName evidence="1">Uncharacterized protein</fullName>
    </submittedName>
</protein>
<organism evidence="1 2">
    <name type="scientific">Plasmodium falciparum Vietnam Oak-Knoll</name>
    <name type="common">FVO</name>
    <dbReference type="NCBI Taxonomy" id="1036723"/>
    <lineage>
        <taxon>Eukaryota</taxon>
        <taxon>Sar</taxon>
        <taxon>Alveolata</taxon>
        <taxon>Apicomplexa</taxon>
        <taxon>Aconoidasida</taxon>
        <taxon>Haemosporida</taxon>
        <taxon>Plasmodiidae</taxon>
        <taxon>Plasmodium</taxon>
        <taxon>Plasmodium (Laverania)</taxon>
    </lineage>
</organism>